<sequence>MVEIVAVVLWLEFLEGFVSLWCIAVIVFGIVACASSVEFVWCWQVGDERIMAAKGSEASDVQKLCKWNGEDDVEWVSQDGCMELMMRGSDTRCRSRGFVWAAGFCRLSRLCGERRLACRSARKMVLRLRGLVVQGNVEACYRDCRNDFREGVKLIAPADQCLTAQHRQHSTSAASLMMQCADFVPVNAGSSEAQWTELKSSRRSLTRASSIPVGEGVTGRRGASGDAATQRHISVQAPAGGHGCYAFRRSSAQAVWFAGEQCRGSLKSVDFGRNNLYGKIPEGIYNLTVLNILSLSRNKLTGPIPDEIQQTTSLTTLDLSYNDFTGSQFLVFNETSFAGNPNLCFPRNIACASLIQNSGGSHAGSFNVISLANQLYGACHCLVKKKRLQKRRALKLSPHSTCQLLCIFHKRHVVCFG</sequence>
<evidence type="ECO:0000313" key="2">
    <source>
        <dbReference type="Proteomes" id="UP001164539"/>
    </source>
</evidence>
<evidence type="ECO:0000313" key="1">
    <source>
        <dbReference type="EMBL" id="KAJ4702150.1"/>
    </source>
</evidence>
<name>A0ACC1WW38_MELAZ</name>
<keyword evidence="2" id="KW-1185">Reference proteome</keyword>
<dbReference type="Proteomes" id="UP001164539">
    <property type="component" value="Chromosome 14"/>
</dbReference>
<accession>A0ACC1WW38</accession>
<organism evidence="1 2">
    <name type="scientific">Melia azedarach</name>
    <name type="common">Chinaberry tree</name>
    <dbReference type="NCBI Taxonomy" id="155640"/>
    <lineage>
        <taxon>Eukaryota</taxon>
        <taxon>Viridiplantae</taxon>
        <taxon>Streptophyta</taxon>
        <taxon>Embryophyta</taxon>
        <taxon>Tracheophyta</taxon>
        <taxon>Spermatophyta</taxon>
        <taxon>Magnoliopsida</taxon>
        <taxon>eudicotyledons</taxon>
        <taxon>Gunneridae</taxon>
        <taxon>Pentapetalae</taxon>
        <taxon>rosids</taxon>
        <taxon>malvids</taxon>
        <taxon>Sapindales</taxon>
        <taxon>Meliaceae</taxon>
        <taxon>Melia</taxon>
    </lineage>
</organism>
<dbReference type="EMBL" id="CM051407">
    <property type="protein sequence ID" value="KAJ4702150.1"/>
    <property type="molecule type" value="Genomic_DNA"/>
</dbReference>
<gene>
    <name evidence="1" type="ORF">OWV82_025271</name>
</gene>
<proteinExistence type="predicted"/>
<reference evidence="1 2" key="1">
    <citation type="journal article" date="2023" name="Science">
        <title>Complex scaffold remodeling in plant triterpene biosynthesis.</title>
        <authorList>
            <person name="De La Pena R."/>
            <person name="Hodgson H."/>
            <person name="Liu J.C."/>
            <person name="Stephenson M.J."/>
            <person name="Martin A.C."/>
            <person name="Owen C."/>
            <person name="Harkess A."/>
            <person name="Leebens-Mack J."/>
            <person name="Jimenez L.E."/>
            <person name="Osbourn A."/>
            <person name="Sattely E.S."/>
        </authorList>
    </citation>
    <scope>NUCLEOTIDE SEQUENCE [LARGE SCALE GENOMIC DNA]</scope>
    <source>
        <strain evidence="2">cv. JPN11</strain>
        <tissue evidence="1">Leaf</tissue>
    </source>
</reference>
<protein>
    <submittedName>
        <fullName evidence="1">Leucine-rich repeat receptor-like protein kinase</fullName>
    </submittedName>
</protein>
<comment type="caution">
    <text evidence="1">The sequence shown here is derived from an EMBL/GenBank/DDBJ whole genome shotgun (WGS) entry which is preliminary data.</text>
</comment>